<dbReference type="Gene3D" id="3.40.50.10170">
    <property type="match status" value="1"/>
</dbReference>
<dbReference type="PANTHER" id="PTHR33434:SF3">
    <property type="entry name" value="DEGV DOMAIN-CONTAINING PROTEIN YITS"/>
    <property type="match status" value="1"/>
</dbReference>
<proteinExistence type="predicted"/>
<dbReference type="Gene3D" id="3.30.1180.10">
    <property type="match status" value="1"/>
</dbReference>
<evidence type="ECO:0000256" key="2">
    <source>
        <dbReference type="ARBA" id="ARBA00023121"/>
    </source>
</evidence>
<name>A0A252F454_9FIRM</name>
<organism evidence="3 4">
    <name type="scientific">Butyricicoccus porcorum</name>
    <dbReference type="NCBI Taxonomy" id="1945634"/>
    <lineage>
        <taxon>Bacteria</taxon>
        <taxon>Bacillati</taxon>
        <taxon>Bacillota</taxon>
        <taxon>Clostridia</taxon>
        <taxon>Eubacteriales</taxon>
        <taxon>Butyricicoccaceae</taxon>
        <taxon>Butyricicoccus</taxon>
    </lineage>
</organism>
<dbReference type="SUPFAM" id="SSF82549">
    <property type="entry name" value="DAK1/DegV-like"/>
    <property type="match status" value="1"/>
</dbReference>
<evidence type="ECO:0000313" key="4">
    <source>
        <dbReference type="Proteomes" id="UP000194903"/>
    </source>
</evidence>
<keyword evidence="2" id="KW-0446">Lipid-binding</keyword>
<dbReference type="AlphaFoldDB" id="A0A252F454"/>
<dbReference type="OrthoDB" id="9780660at2"/>
<protein>
    <recommendedName>
        <fullName evidence="5">Fatty acid-binding protein DegV</fullName>
    </recommendedName>
</protein>
<sequence length="297" mass="33102">MMRKEDTMGYVIVTDSVLDIEESYLLQNDICTVPLSFTLEGCDTVEDDFGRTVPFSSFYQQLREGKSITTSQATVGAFASVFEGILQSCRDVVYIGFSSALSGSFQSGCMARDELKDRYPNRVYCVDTFAASGGQTLIVREAAKRRAEGMTAEQLVEWVEEFRTHVVHWFTVDDLMYLHRGGRVSKSSAVMGSLVGIKPILYVSDDGRLIADKKVRGRRRALDMLCKQLNAHIRNIGSYPVTISHGDCLEDAEYLKNYILSHTEVKDVEIHMLDTVIGAHAGPGTVALFFYGDKRGN</sequence>
<dbReference type="PANTHER" id="PTHR33434">
    <property type="entry name" value="DEGV DOMAIN-CONTAINING PROTEIN DR_1986-RELATED"/>
    <property type="match status" value="1"/>
</dbReference>
<reference evidence="3 4" key="1">
    <citation type="submission" date="2017-05" db="EMBL/GenBank/DDBJ databases">
        <title>Butyricicoccus porcorum sp. nov. a butyrate-producing bacterium from the swine intestinal tract.</title>
        <authorList>
            <person name="Trachsel J."/>
            <person name="Humphrey S."/>
            <person name="Allen H.K."/>
        </authorList>
    </citation>
    <scope>NUCLEOTIDE SEQUENCE [LARGE SCALE GENOMIC DNA]</scope>
    <source>
        <strain evidence="3">BB10</strain>
    </source>
</reference>
<accession>A0A252F454</accession>
<gene>
    <name evidence="3" type="ORF">CBW42_06175</name>
</gene>
<dbReference type="EMBL" id="NHOC01000005">
    <property type="protein sequence ID" value="OUM20420.1"/>
    <property type="molecule type" value="Genomic_DNA"/>
</dbReference>
<evidence type="ECO:0008006" key="5">
    <source>
        <dbReference type="Google" id="ProtNLM"/>
    </source>
</evidence>
<dbReference type="NCBIfam" id="TIGR00762">
    <property type="entry name" value="DegV"/>
    <property type="match status" value="1"/>
</dbReference>
<keyword evidence="4" id="KW-1185">Reference proteome</keyword>
<dbReference type="PROSITE" id="PS51482">
    <property type="entry name" value="DEGV"/>
    <property type="match status" value="1"/>
</dbReference>
<dbReference type="InterPro" id="IPR050270">
    <property type="entry name" value="DegV_domain_contain"/>
</dbReference>
<evidence type="ECO:0000313" key="3">
    <source>
        <dbReference type="EMBL" id="OUM20420.1"/>
    </source>
</evidence>
<comment type="function">
    <text evidence="1">May bind long-chain fatty acids, such as palmitate, and may play a role in lipid transport or fatty acid metabolism.</text>
</comment>
<comment type="caution">
    <text evidence="3">The sequence shown here is derived from an EMBL/GenBank/DDBJ whole genome shotgun (WGS) entry which is preliminary data.</text>
</comment>
<dbReference type="InterPro" id="IPR003797">
    <property type="entry name" value="DegV"/>
</dbReference>
<dbReference type="GO" id="GO:0008289">
    <property type="term" value="F:lipid binding"/>
    <property type="evidence" value="ECO:0007669"/>
    <property type="project" value="UniProtKB-KW"/>
</dbReference>
<dbReference type="Proteomes" id="UP000194903">
    <property type="component" value="Unassembled WGS sequence"/>
</dbReference>
<evidence type="ECO:0000256" key="1">
    <source>
        <dbReference type="ARBA" id="ARBA00003238"/>
    </source>
</evidence>
<dbReference type="Pfam" id="PF02645">
    <property type="entry name" value="DegV"/>
    <property type="match status" value="1"/>
</dbReference>
<dbReference type="InterPro" id="IPR043168">
    <property type="entry name" value="DegV_C"/>
</dbReference>